<feature type="domain" description="PIR2-like helical" evidence="2">
    <location>
        <begin position="40"/>
        <end position="153"/>
    </location>
</feature>
<dbReference type="InterPro" id="IPR022059">
    <property type="entry name" value="DUF3615"/>
</dbReference>
<feature type="domain" description="DUF3615" evidence="1">
    <location>
        <begin position="269"/>
        <end position="377"/>
    </location>
</feature>
<dbReference type="PANTHER" id="PTHR33120:SF39">
    <property type="entry name" value="OS01G0314000 PROTEIN"/>
    <property type="match status" value="1"/>
</dbReference>
<dbReference type="EMBL" id="JAUUTY010000002">
    <property type="protein sequence ID" value="KAK1687264.1"/>
    <property type="molecule type" value="Genomic_DNA"/>
</dbReference>
<dbReference type="Pfam" id="PF20235">
    <property type="entry name" value="PIR2-like_helical"/>
    <property type="match status" value="1"/>
</dbReference>
<protein>
    <submittedName>
        <fullName evidence="3">Uncharacterized protein</fullName>
    </submittedName>
</protein>
<gene>
    <name evidence="3" type="ORF">QYE76_048112</name>
</gene>
<reference evidence="3" key="1">
    <citation type="submission" date="2023-07" db="EMBL/GenBank/DDBJ databases">
        <title>A chromosome-level genome assembly of Lolium multiflorum.</title>
        <authorList>
            <person name="Chen Y."/>
            <person name="Copetti D."/>
            <person name="Kolliker R."/>
            <person name="Studer B."/>
        </authorList>
    </citation>
    <scope>NUCLEOTIDE SEQUENCE</scope>
    <source>
        <strain evidence="3">02402/16</strain>
        <tissue evidence="3">Leaf</tissue>
    </source>
</reference>
<dbReference type="Proteomes" id="UP001231189">
    <property type="component" value="Unassembled WGS sequence"/>
</dbReference>
<dbReference type="AlphaFoldDB" id="A0AAD8TQ10"/>
<proteinExistence type="predicted"/>
<evidence type="ECO:0000259" key="1">
    <source>
        <dbReference type="Pfam" id="PF12274"/>
    </source>
</evidence>
<keyword evidence="4" id="KW-1185">Reference proteome</keyword>
<dbReference type="Pfam" id="PF12274">
    <property type="entry name" value="DUF3615"/>
    <property type="match status" value="1"/>
</dbReference>
<organism evidence="3 4">
    <name type="scientific">Lolium multiflorum</name>
    <name type="common">Italian ryegrass</name>
    <name type="synonym">Lolium perenne subsp. multiflorum</name>
    <dbReference type="NCBI Taxonomy" id="4521"/>
    <lineage>
        <taxon>Eukaryota</taxon>
        <taxon>Viridiplantae</taxon>
        <taxon>Streptophyta</taxon>
        <taxon>Embryophyta</taxon>
        <taxon>Tracheophyta</taxon>
        <taxon>Spermatophyta</taxon>
        <taxon>Magnoliopsida</taxon>
        <taxon>Liliopsida</taxon>
        <taxon>Poales</taxon>
        <taxon>Poaceae</taxon>
        <taxon>BOP clade</taxon>
        <taxon>Pooideae</taxon>
        <taxon>Poodae</taxon>
        <taxon>Poeae</taxon>
        <taxon>Poeae Chloroplast Group 2 (Poeae type)</taxon>
        <taxon>Loliodinae</taxon>
        <taxon>Loliinae</taxon>
        <taxon>Lolium</taxon>
    </lineage>
</organism>
<accession>A0AAD8TQ10</accession>
<comment type="caution">
    <text evidence="3">The sequence shown here is derived from an EMBL/GenBank/DDBJ whole genome shotgun (WGS) entry which is preliminary data.</text>
</comment>
<name>A0AAD8TQ10_LOLMU</name>
<evidence type="ECO:0000313" key="4">
    <source>
        <dbReference type="Proteomes" id="UP001231189"/>
    </source>
</evidence>
<dbReference type="PANTHER" id="PTHR33120">
    <property type="entry name" value="EXPRESSED PROTEIN-RELATED"/>
    <property type="match status" value="1"/>
</dbReference>
<evidence type="ECO:0000313" key="3">
    <source>
        <dbReference type="EMBL" id="KAK1687264.1"/>
    </source>
</evidence>
<sequence length="457" mass="51238">MRNRRRRRRRAKEEAEARAKEGEPRRILDVRVLRRSLHGQIRGYYLDAISCLPTADLNSTLARGLLVAGHCYGPLHPVHNILLNAIWHSAAFPLRPDDRIDVAVINKSIIARLVQRSLDGLVAALRHHCPRLSDDDALWHLRLSGADLRAAVSSARGAAPSLVRQTESEAEAVFLAAAKAARHPKPAALALFASSVIPSVGRDAVSLLNSKRRLSSADILRLSAMVLPSPLPDELPHPPLQERFPAAFKLIARRRKLLVRTYRQWVQLADAALGKYARQTAEHYQLHIIYGIGALQDDFDMDESYHISFMASPKDPPSCCATSTEAPVVFFFAEALYPSGSEFSEEDITLCCMIQPSLTEVDSCQVCLTENVQVDHPDDSENFGGGQYCNIDGIGKDLDCQITSDVDYRCFDPDRDIDFVEYLDQDFTSYTSASPWHRRHKDDIDSAILYYCKRYTR</sequence>
<dbReference type="InterPro" id="IPR046527">
    <property type="entry name" value="PIR2-like_helical"/>
</dbReference>
<evidence type="ECO:0000259" key="2">
    <source>
        <dbReference type="Pfam" id="PF20235"/>
    </source>
</evidence>